<protein>
    <recommendedName>
        <fullName evidence="2">DUF559 domain-containing protein</fullName>
    </recommendedName>
</protein>
<sequence>MPGLAQRNRDPEFAKKRFAGCHMQPNKAEKQLSELLAANSLPYRYVGNGEVVFGGKNPDFINVDGQKKLIEVFGVYWHDPFDVARRTEHFRQYGFSTLCIWEDELKEPEKVVAKIKSFNRRRISHGENRLC</sequence>
<dbReference type="AlphaFoldDB" id="X1U3V5"/>
<dbReference type="Gene3D" id="3.40.960.10">
    <property type="entry name" value="VSR Endonuclease"/>
    <property type="match status" value="1"/>
</dbReference>
<accession>X1U3V5</accession>
<gene>
    <name evidence="1" type="ORF">S12H4_31005</name>
</gene>
<evidence type="ECO:0000313" key="1">
    <source>
        <dbReference type="EMBL" id="GAI94480.1"/>
    </source>
</evidence>
<organism evidence="1">
    <name type="scientific">marine sediment metagenome</name>
    <dbReference type="NCBI Taxonomy" id="412755"/>
    <lineage>
        <taxon>unclassified sequences</taxon>
        <taxon>metagenomes</taxon>
        <taxon>ecological metagenomes</taxon>
    </lineage>
</organism>
<feature type="non-terminal residue" evidence="1">
    <location>
        <position position="131"/>
    </location>
</feature>
<reference evidence="1" key="1">
    <citation type="journal article" date="2014" name="Front. Microbiol.">
        <title>High frequency of phylogenetically diverse reductive dehalogenase-homologous genes in deep subseafloor sedimentary metagenomes.</title>
        <authorList>
            <person name="Kawai M."/>
            <person name="Futagami T."/>
            <person name="Toyoda A."/>
            <person name="Takaki Y."/>
            <person name="Nishi S."/>
            <person name="Hori S."/>
            <person name="Arai W."/>
            <person name="Tsubouchi T."/>
            <person name="Morono Y."/>
            <person name="Uchiyama I."/>
            <person name="Ito T."/>
            <person name="Fujiyama A."/>
            <person name="Inagaki F."/>
            <person name="Takami H."/>
        </authorList>
    </citation>
    <scope>NUCLEOTIDE SEQUENCE</scope>
    <source>
        <strain evidence="1">Expedition CK06-06</strain>
    </source>
</reference>
<name>X1U3V5_9ZZZZ</name>
<evidence type="ECO:0008006" key="2">
    <source>
        <dbReference type="Google" id="ProtNLM"/>
    </source>
</evidence>
<dbReference type="EMBL" id="BARW01018058">
    <property type="protein sequence ID" value="GAI94480.1"/>
    <property type="molecule type" value="Genomic_DNA"/>
</dbReference>
<proteinExistence type="predicted"/>
<dbReference type="SUPFAM" id="SSF52980">
    <property type="entry name" value="Restriction endonuclease-like"/>
    <property type="match status" value="1"/>
</dbReference>
<dbReference type="InterPro" id="IPR011335">
    <property type="entry name" value="Restrct_endonuc-II-like"/>
</dbReference>
<comment type="caution">
    <text evidence="1">The sequence shown here is derived from an EMBL/GenBank/DDBJ whole genome shotgun (WGS) entry which is preliminary data.</text>
</comment>